<evidence type="ECO:0000313" key="3">
    <source>
        <dbReference type="Proteomes" id="UP000642993"/>
    </source>
</evidence>
<proteinExistence type="predicted"/>
<evidence type="ECO:0008006" key="4">
    <source>
        <dbReference type="Google" id="ProtNLM"/>
    </source>
</evidence>
<comment type="caution">
    <text evidence="2">The sequence shown here is derived from an EMBL/GenBank/DDBJ whole genome shotgun (WGS) entry which is preliminary data.</text>
</comment>
<gene>
    <name evidence="2" type="ORF">HT102_03500</name>
</gene>
<organism evidence="2 3">
    <name type="scientific">Lolliginicoccus lacisalsi</name>
    <dbReference type="NCBI Taxonomy" id="2742202"/>
    <lineage>
        <taxon>Bacteria</taxon>
        <taxon>Bacillati</taxon>
        <taxon>Actinomycetota</taxon>
        <taxon>Actinomycetes</taxon>
        <taxon>Mycobacteriales</taxon>
        <taxon>Hoyosellaceae</taxon>
        <taxon>Lolliginicoccus</taxon>
    </lineage>
</organism>
<dbReference type="RefSeq" id="WP_192038051.1">
    <property type="nucleotide sequence ID" value="NZ_JACYWE010000002.1"/>
</dbReference>
<reference evidence="2" key="1">
    <citation type="submission" date="2020-09" db="EMBL/GenBank/DDBJ databases">
        <title>Hoyosella lacisalsi sp. nov., a halotolerant actinobacterium isolated from soil of Lake Gudzhirganskoe.</title>
        <authorList>
            <person name="Yang Q."/>
            <person name="Guo P.Y."/>
            <person name="Liu S.W."/>
            <person name="Li F.N."/>
            <person name="Sun C.H."/>
        </authorList>
    </citation>
    <scope>NUCLEOTIDE SEQUENCE</scope>
    <source>
        <strain evidence="2">G463</strain>
    </source>
</reference>
<accession>A0A927JAG0</accession>
<evidence type="ECO:0000256" key="1">
    <source>
        <dbReference type="SAM" id="SignalP"/>
    </source>
</evidence>
<evidence type="ECO:0000313" key="2">
    <source>
        <dbReference type="EMBL" id="MBD8505555.1"/>
    </source>
</evidence>
<keyword evidence="3" id="KW-1185">Reference proteome</keyword>
<dbReference type="PROSITE" id="PS51257">
    <property type="entry name" value="PROKAR_LIPOPROTEIN"/>
    <property type="match status" value="1"/>
</dbReference>
<dbReference type="Proteomes" id="UP000642993">
    <property type="component" value="Unassembled WGS sequence"/>
</dbReference>
<sequence>MRHRRMIALAILPVALVAGGCSVEVNNNGPATGTPSPAPGPSAGFTLPDASELCTDLEERGQEMRTYTRTIGRITLNGLVIDWASRNQVDLVALASNRGAVDEALEAACPGVRSNVMDDLEIESIASALVGLPE</sequence>
<dbReference type="EMBL" id="JACYWE010000002">
    <property type="protein sequence ID" value="MBD8505555.1"/>
    <property type="molecule type" value="Genomic_DNA"/>
</dbReference>
<feature type="signal peptide" evidence="1">
    <location>
        <begin position="1"/>
        <end position="23"/>
    </location>
</feature>
<feature type="chain" id="PRO_5038799055" description="Lipoprotein" evidence="1">
    <location>
        <begin position="24"/>
        <end position="134"/>
    </location>
</feature>
<protein>
    <recommendedName>
        <fullName evidence="4">Lipoprotein</fullName>
    </recommendedName>
</protein>
<keyword evidence="1" id="KW-0732">Signal</keyword>
<dbReference type="AlphaFoldDB" id="A0A927JAG0"/>
<name>A0A927JAG0_9ACTN</name>